<organism evidence="2 3">
    <name type="scientific">Larkinella bovis</name>
    <dbReference type="NCBI Taxonomy" id="683041"/>
    <lineage>
        <taxon>Bacteria</taxon>
        <taxon>Pseudomonadati</taxon>
        <taxon>Bacteroidota</taxon>
        <taxon>Cytophagia</taxon>
        <taxon>Cytophagales</taxon>
        <taxon>Spirosomataceae</taxon>
        <taxon>Larkinella</taxon>
    </lineage>
</organism>
<feature type="chain" id="PRO_5045417541" description="Collagen-like protein" evidence="1">
    <location>
        <begin position="21"/>
        <end position="198"/>
    </location>
</feature>
<dbReference type="PROSITE" id="PS51257">
    <property type="entry name" value="PROKAR_LIPOPROTEIN"/>
    <property type="match status" value="1"/>
</dbReference>
<dbReference type="Gene3D" id="1.20.5.320">
    <property type="entry name" value="6-Phosphogluconate Dehydrogenase, domain 3"/>
    <property type="match status" value="1"/>
</dbReference>
<comment type="caution">
    <text evidence="2">The sequence shown here is derived from an EMBL/GenBank/DDBJ whole genome shotgun (WGS) entry which is preliminary data.</text>
</comment>
<dbReference type="Proteomes" id="UP001596106">
    <property type="component" value="Unassembled WGS sequence"/>
</dbReference>
<evidence type="ECO:0000313" key="2">
    <source>
        <dbReference type="EMBL" id="MFC5411761.1"/>
    </source>
</evidence>
<accession>A0ABW0IEB5</accession>
<gene>
    <name evidence="2" type="ORF">ACFPMF_20735</name>
</gene>
<evidence type="ECO:0000256" key="1">
    <source>
        <dbReference type="SAM" id="SignalP"/>
    </source>
</evidence>
<proteinExistence type="predicted"/>
<name>A0ABW0IEB5_9BACT</name>
<evidence type="ECO:0008006" key="4">
    <source>
        <dbReference type="Google" id="ProtNLM"/>
    </source>
</evidence>
<evidence type="ECO:0000313" key="3">
    <source>
        <dbReference type="Proteomes" id="UP001596106"/>
    </source>
</evidence>
<dbReference type="EMBL" id="JBHSMA010000008">
    <property type="protein sequence ID" value="MFC5411761.1"/>
    <property type="molecule type" value="Genomic_DNA"/>
</dbReference>
<sequence length="198" mass="20969">MKIKLSSSVLSLLTMGILFMGCKGDEGPVGPAGAKGDTGAQGVAGPKGEPGTANVIYSEWLPLPEKAVASNPNRKNFDIPAPKITQEILDKGLVYAYLKHSAGTVTPLPYANRYVFSDGTVSGSYLTTIIPHVGRISLNQDWMTPGTIPTNFADATSVQGGYTHLRYVVVPGGIPAGRQAAIDYSNYETVKATYHLPD</sequence>
<feature type="signal peptide" evidence="1">
    <location>
        <begin position="1"/>
        <end position="20"/>
    </location>
</feature>
<dbReference type="RefSeq" id="WP_379848649.1">
    <property type="nucleotide sequence ID" value="NZ_JBHSMA010000008.1"/>
</dbReference>
<keyword evidence="1" id="KW-0732">Signal</keyword>
<keyword evidence="3" id="KW-1185">Reference proteome</keyword>
<protein>
    <recommendedName>
        <fullName evidence="4">Collagen-like protein</fullName>
    </recommendedName>
</protein>
<reference evidence="3" key="1">
    <citation type="journal article" date="2019" name="Int. J. Syst. Evol. Microbiol.">
        <title>The Global Catalogue of Microorganisms (GCM) 10K type strain sequencing project: providing services to taxonomists for standard genome sequencing and annotation.</title>
        <authorList>
            <consortium name="The Broad Institute Genomics Platform"/>
            <consortium name="The Broad Institute Genome Sequencing Center for Infectious Disease"/>
            <person name="Wu L."/>
            <person name="Ma J."/>
        </authorList>
    </citation>
    <scope>NUCLEOTIDE SEQUENCE [LARGE SCALE GENOMIC DNA]</scope>
    <source>
        <strain evidence="3">CCUG 55250</strain>
    </source>
</reference>